<evidence type="ECO:0000256" key="1">
    <source>
        <dbReference type="SAM" id="SignalP"/>
    </source>
</evidence>
<dbReference type="Proteomes" id="UP000002320">
    <property type="component" value="Unassembled WGS sequence"/>
</dbReference>
<reference evidence="4" key="2">
    <citation type="submission" date="2021-02" db="UniProtKB">
        <authorList>
            <consortium name="EnsemblMetazoa"/>
        </authorList>
    </citation>
    <scope>IDENTIFICATION</scope>
    <source>
        <strain evidence="4">JHB</strain>
    </source>
</reference>
<dbReference type="KEGG" id="cqu:CpipJ_CPIJ014999"/>
<keyword evidence="5" id="KW-1185">Reference proteome</keyword>
<protein>
    <recommendedName>
        <fullName evidence="2">Chitin-binding type-2 domain-containing protein</fullName>
    </recommendedName>
</protein>
<dbReference type="HOGENOM" id="CLU_1512097_0_0_1"/>
<dbReference type="EMBL" id="DS232410">
    <property type="protein sequence ID" value="EDS41274.1"/>
    <property type="molecule type" value="Genomic_DNA"/>
</dbReference>
<dbReference type="EnsemblMetazoa" id="CPIJ014999-RA">
    <property type="protein sequence ID" value="CPIJ014999-PA"/>
    <property type="gene ID" value="CPIJ014999"/>
</dbReference>
<feature type="signal peptide" evidence="1">
    <location>
        <begin position="1"/>
        <end position="17"/>
    </location>
</feature>
<dbReference type="OrthoDB" id="6020543at2759"/>
<accession>B0X6C4</accession>
<dbReference type="InParanoid" id="B0X6C4"/>
<keyword evidence="1" id="KW-0732">Signal</keyword>
<organism>
    <name type="scientific">Culex quinquefasciatus</name>
    <name type="common">Southern house mosquito</name>
    <name type="synonym">Culex pungens</name>
    <dbReference type="NCBI Taxonomy" id="7176"/>
    <lineage>
        <taxon>Eukaryota</taxon>
        <taxon>Metazoa</taxon>
        <taxon>Ecdysozoa</taxon>
        <taxon>Arthropoda</taxon>
        <taxon>Hexapoda</taxon>
        <taxon>Insecta</taxon>
        <taxon>Pterygota</taxon>
        <taxon>Neoptera</taxon>
        <taxon>Endopterygota</taxon>
        <taxon>Diptera</taxon>
        <taxon>Nematocera</taxon>
        <taxon>Culicoidea</taxon>
        <taxon>Culicidae</taxon>
        <taxon>Culicinae</taxon>
        <taxon>Culicini</taxon>
        <taxon>Culex</taxon>
        <taxon>Culex</taxon>
    </lineage>
</organism>
<dbReference type="PROSITE" id="PS50940">
    <property type="entry name" value="CHIT_BIND_II"/>
    <property type="match status" value="1"/>
</dbReference>
<evidence type="ECO:0000259" key="2">
    <source>
        <dbReference type="PROSITE" id="PS50940"/>
    </source>
</evidence>
<gene>
    <name evidence="4" type="primary">6048246</name>
    <name evidence="3" type="ORF">CpipJ_CPIJ014999</name>
</gene>
<evidence type="ECO:0000313" key="4">
    <source>
        <dbReference type="EnsemblMetazoa" id="CPIJ014999-PA"/>
    </source>
</evidence>
<dbReference type="GO" id="GO:0008061">
    <property type="term" value="F:chitin binding"/>
    <property type="evidence" value="ECO:0007669"/>
    <property type="project" value="InterPro"/>
</dbReference>
<dbReference type="AlphaFoldDB" id="B0X6C4"/>
<dbReference type="VEuPathDB" id="VectorBase:CPIJ014999"/>
<name>B0X6C4_CULQU</name>
<dbReference type="SMART" id="SM00494">
    <property type="entry name" value="ChtBD2"/>
    <property type="match status" value="1"/>
</dbReference>
<sequence length="178" mass="18987">MLKFLLVLAIVVPTAFAQHHAVVCWPHPSCPLVDVVQTFLPHVDCGKFYKCNKGIKCEMNCPPGLHWSVALVRCEWPNIACCDPRIPCEGIPSPPIPTVPVPPVTTAAPIPTIPVDPNPTTVGPIPTIPVDPIDPTPVGPTTVGTPCHVNQVGPVPPLRIAALQHCLGDPNCEIPTRN</sequence>
<reference evidence="3" key="1">
    <citation type="submission" date="2007-03" db="EMBL/GenBank/DDBJ databases">
        <title>Annotation of Culex pipiens quinquefasciatus.</title>
        <authorList>
            <consortium name="The Broad Institute Genome Sequencing Platform"/>
            <person name="Atkinson P.W."/>
            <person name="Hemingway J."/>
            <person name="Christensen B.M."/>
            <person name="Higgs S."/>
            <person name="Kodira C."/>
            <person name="Hannick L."/>
            <person name="Megy K."/>
            <person name="O'Leary S."/>
            <person name="Pearson M."/>
            <person name="Haas B.J."/>
            <person name="Mauceli E."/>
            <person name="Wortman J.R."/>
            <person name="Lee N.H."/>
            <person name="Guigo R."/>
            <person name="Stanke M."/>
            <person name="Alvarado L."/>
            <person name="Amedeo P."/>
            <person name="Antoine C.H."/>
            <person name="Arensburger P."/>
            <person name="Bidwell S.L."/>
            <person name="Crawford M."/>
            <person name="Camaro F."/>
            <person name="Devon K."/>
            <person name="Engels R."/>
            <person name="Hammond M."/>
            <person name="Howarth C."/>
            <person name="Koehrsen M."/>
            <person name="Lawson D."/>
            <person name="Montgomery P."/>
            <person name="Nene V."/>
            <person name="Nusbaum C."/>
            <person name="Puiu D."/>
            <person name="Romero-Severson J."/>
            <person name="Severson D.W."/>
            <person name="Shumway M."/>
            <person name="Sisk P."/>
            <person name="Stolte C."/>
            <person name="Zeng Q."/>
            <person name="Eisenstadt E."/>
            <person name="Fraser-Liggett C."/>
            <person name="Strausberg R."/>
            <person name="Galagan J."/>
            <person name="Birren B."/>
            <person name="Collins F.H."/>
        </authorList>
    </citation>
    <scope>NUCLEOTIDE SEQUENCE [LARGE SCALE GENOMIC DNA]</scope>
    <source>
        <strain evidence="3">JHB</strain>
    </source>
</reference>
<dbReference type="InterPro" id="IPR002557">
    <property type="entry name" value="Chitin-bd_dom"/>
</dbReference>
<feature type="domain" description="Chitin-binding type-2" evidence="2">
    <location>
        <begin position="27"/>
        <end position="84"/>
    </location>
</feature>
<dbReference type="Pfam" id="PF01607">
    <property type="entry name" value="CBM_14"/>
    <property type="match status" value="1"/>
</dbReference>
<dbReference type="Gene3D" id="2.170.140.10">
    <property type="entry name" value="Chitin binding domain"/>
    <property type="match status" value="1"/>
</dbReference>
<dbReference type="VEuPathDB" id="VectorBase:CQUJHB012628"/>
<proteinExistence type="predicted"/>
<dbReference type="InterPro" id="IPR036508">
    <property type="entry name" value="Chitin-bd_dom_sf"/>
</dbReference>
<dbReference type="SUPFAM" id="SSF57625">
    <property type="entry name" value="Invertebrate chitin-binding proteins"/>
    <property type="match status" value="1"/>
</dbReference>
<feature type="chain" id="PRO_5014567199" description="Chitin-binding type-2 domain-containing protein" evidence="1">
    <location>
        <begin position="18"/>
        <end position="178"/>
    </location>
</feature>
<dbReference type="GO" id="GO:0005576">
    <property type="term" value="C:extracellular region"/>
    <property type="evidence" value="ECO:0007669"/>
    <property type="project" value="InterPro"/>
</dbReference>
<evidence type="ECO:0000313" key="5">
    <source>
        <dbReference type="Proteomes" id="UP000002320"/>
    </source>
</evidence>
<evidence type="ECO:0000313" key="3">
    <source>
        <dbReference type="EMBL" id="EDS41274.1"/>
    </source>
</evidence>